<reference evidence="5" key="1">
    <citation type="submission" date="2022-05" db="EMBL/GenBank/DDBJ databases">
        <authorList>
            <person name="Yi M."/>
        </authorList>
    </citation>
    <scope>NUCLEOTIDE SEQUENCE</scope>
    <source>
        <strain evidence="5">DS2</strain>
    </source>
</reference>
<dbReference type="InterPro" id="IPR050808">
    <property type="entry name" value="Phage_Integrase"/>
</dbReference>
<dbReference type="Pfam" id="PF13356">
    <property type="entry name" value="Arm-DNA-bind_3"/>
    <property type="match status" value="1"/>
</dbReference>
<protein>
    <submittedName>
        <fullName evidence="5">Integrase family protein</fullName>
    </submittedName>
</protein>
<gene>
    <name evidence="5" type="ORF">M8C81_12055</name>
</gene>
<dbReference type="Gene3D" id="1.10.443.10">
    <property type="entry name" value="Intergrase catalytic core"/>
    <property type="match status" value="1"/>
</dbReference>
<dbReference type="PANTHER" id="PTHR30629:SF2">
    <property type="entry name" value="PROPHAGE INTEGRASE INTS-RELATED"/>
    <property type="match status" value="1"/>
</dbReference>
<dbReference type="RefSeq" id="WP_252459587.1">
    <property type="nucleotide sequence ID" value="NZ_JAMHFX010000162.1"/>
</dbReference>
<evidence type="ECO:0000259" key="4">
    <source>
        <dbReference type="Pfam" id="PF13356"/>
    </source>
</evidence>
<comment type="similarity">
    <text evidence="1">Belongs to the 'phage' integrase family.</text>
</comment>
<proteinExistence type="inferred from homology"/>
<dbReference type="Proteomes" id="UP001202943">
    <property type="component" value="Unassembled WGS sequence"/>
</dbReference>
<dbReference type="GO" id="GO:0015074">
    <property type="term" value="P:DNA integration"/>
    <property type="evidence" value="ECO:0007669"/>
    <property type="project" value="UniProtKB-KW"/>
</dbReference>
<dbReference type="GO" id="GO:0006310">
    <property type="term" value="P:DNA recombination"/>
    <property type="evidence" value="ECO:0007669"/>
    <property type="project" value="UniProtKB-KW"/>
</dbReference>
<evidence type="ECO:0000313" key="6">
    <source>
        <dbReference type="Proteomes" id="UP001202943"/>
    </source>
</evidence>
<dbReference type="SUPFAM" id="SSF56349">
    <property type="entry name" value="DNA breaking-rejoining enzymes"/>
    <property type="match status" value="1"/>
</dbReference>
<dbReference type="Gene3D" id="3.30.160.390">
    <property type="entry name" value="Integrase, DNA-binding domain"/>
    <property type="match status" value="1"/>
</dbReference>
<evidence type="ECO:0000256" key="3">
    <source>
        <dbReference type="ARBA" id="ARBA00023172"/>
    </source>
</evidence>
<comment type="caution">
    <text evidence="5">The sequence shown here is derived from an EMBL/GenBank/DDBJ whole genome shotgun (WGS) entry which is preliminary data.</text>
</comment>
<organism evidence="5 6">
    <name type="scientific">Pseudomonas putida</name>
    <name type="common">Arthrobacter siderocapsulatus</name>
    <dbReference type="NCBI Taxonomy" id="303"/>
    <lineage>
        <taxon>Bacteria</taxon>
        <taxon>Pseudomonadati</taxon>
        <taxon>Pseudomonadota</taxon>
        <taxon>Gammaproteobacteria</taxon>
        <taxon>Pseudomonadales</taxon>
        <taxon>Pseudomonadaceae</taxon>
        <taxon>Pseudomonas</taxon>
    </lineage>
</organism>
<feature type="domain" description="Integrase DNA-binding" evidence="4">
    <location>
        <begin position="11"/>
        <end position="100"/>
    </location>
</feature>
<accession>A0AAW5HJJ5</accession>
<dbReference type="AlphaFoldDB" id="A0AAW5HJJ5"/>
<sequence>MKRAPSLKIKFTKAQLDALPLPESGQRVTYHDTEVNGLQLRVTANGTKTFYVFQRVNGKPERVKVGDHTYPTLSIDQARAKAKVIIAQIAEGQSPSAAKRVEKAESLTLAAAMQYYVVNKRRRKDKLPLKQRTVDDYTAMLKAPRLTAAGKNTKGGTLARLANKSIYALTTDDIKATHAENLKLHSRRQCFYAMQTLKAILHFYAIKMPGDPFSSDTPEVGRLHIEKAGVIDEALGEALLDNLGTFWRKLHEQPLTPVRDYLTFLTLTGCRPGEPLKVLAGDLANGTIKLRDTKNRSDHILLLSVQALAIAERNAEGKAATDRLFEVTPAQANALAHELKEVMGIEFVPKMLRSLFASVADDLVSSSTLKRMMNHRKLDDVTDINYIRKAKAAMREGWQKVADHIEAVAADNVVPIRGARP</sequence>
<dbReference type="InterPro" id="IPR011010">
    <property type="entry name" value="DNA_brk_join_enz"/>
</dbReference>
<evidence type="ECO:0000256" key="2">
    <source>
        <dbReference type="ARBA" id="ARBA00022908"/>
    </source>
</evidence>
<reference evidence="5" key="2">
    <citation type="submission" date="2023-08" db="EMBL/GenBank/DDBJ databases">
        <title>Isolation, Identification, Denitrification Characteristics of A Highly Efficient Aerobic Denitrifying Bacterial Strain DS2.</title>
        <authorList>
            <person name="Wang H."/>
        </authorList>
    </citation>
    <scope>NUCLEOTIDE SEQUENCE</scope>
    <source>
        <strain evidence="5">DS2</strain>
    </source>
</reference>
<dbReference type="PANTHER" id="PTHR30629">
    <property type="entry name" value="PROPHAGE INTEGRASE"/>
    <property type="match status" value="1"/>
</dbReference>
<dbReference type="InterPro" id="IPR038488">
    <property type="entry name" value="Integrase_DNA-bd_sf"/>
</dbReference>
<dbReference type="GO" id="GO:0003677">
    <property type="term" value="F:DNA binding"/>
    <property type="evidence" value="ECO:0007669"/>
    <property type="project" value="InterPro"/>
</dbReference>
<evidence type="ECO:0000256" key="1">
    <source>
        <dbReference type="ARBA" id="ARBA00008857"/>
    </source>
</evidence>
<dbReference type="EMBL" id="JAMHFX010000162">
    <property type="protein sequence ID" value="MCO1621334.1"/>
    <property type="molecule type" value="Genomic_DNA"/>
</dbReference>
<keyword evidence="2" id="KW-0229">DNA integration</keyword>
<evidence type="ECO:0000313" key="5">
    <source>
        <dbReference type="EMBL" id="MCO1621334.1"/>
    </source>
</evidence>
<name>A0AAW5HJJ5_PSEPU</name>
<dbReference type="InterPro" id="IPR013762">
    <property type="entry name" value="Integrase-like_cat_sf"/>
</dbReference>
<dbReference type="InterPro" id="IPR025166">
    <property type="entry name" value="Integrase_DNA_bind_dom"/>
</dbReference>
<keyword evidence="3" id="KW-0233">DNA recombination</keyword>